<accession>A0AAW2BL50</accession>
<protein>
    <recommendedName>
        <fullName evidence="1">ADP-ribosyl cyclase/cyclic ADP-ribose hydrolase</fullName>
        <ecNumber evidence="1">3.2.2.6</ecNumber>
    </recommendedName>
</protein>
<evidence type="ECO:0000313" key="9">
    <source>
        <dbReference type="EMBL" id="KAK9984750.1"/>
    </source>
</evidence>
<dbReference type="GO" id="GO:0006952">
    <property type="term" value="P:defense response"/>
    <property type="evidence" value="ECO:0007669"/>
    <property type="project" value="InterPro"/>
</dbReference>
<dbReference type="Pfam" id="PF23286">
    <property type="entry name" value="LRR_13"/>
    <property type="match status" value="1"/>
</dbReference>
<evidence type="ECO:0000259" key="8">
    <source>
        <dbReference type="PROSITE" id="PS50104"/>
    </source>
</evidence>
<evidence type="ECO:0000256" key="3">
    <source>
        <dbReference type="ARBA" id="ARBA00022737"/>
    </source>
</evidence>
<dbReference type="InterPro" id="IPR042197">
    <property type="entry name" value="Apaf_helical"/>
</dbReference>
<dbReference type="PANTHER" id="PTHR11017">
    <property type="entry name" value="LEUCINE-RICH REPEAT-CONTAINING PROTEIN"/>
    <property type="match status" value="1"/>
</dbReference>
<dbReference type="Gene3D" id="3.40.50.10140">
    <property type="entry name" value="Toll/interleukin-1 receptor homology (TIR) domain"/>
    <property type="match status" value="1"/>
</dbReference>
<dbReference type="SUPFAM" id="SSF52200">
    <property type="entry name" value="Toll/Interleukin receptor TIR domain"/>
    <property type="match status" value="1"/>
</dbReference>
<dbReference type="GO" id="GO:0007165">
    <property type="term" value="P:signal transduction"/>
    <property type="evidence" value="ECO:0007669"/>
    <property type="project" value="InterPro"/>
</dbReference>
<dbReference type="FunFam" id="3.40.50.10140:FF:000007">
    <property type="entry name" value="Disease resistance protein (TIR-NBS-LRR class)"/>
    <property type="match status" value="1"/>
</dbReference>
<feature type="domain" description="TIR" evidence="8">
    <location>
        <begin position="72"/>
        <end position="236"/>
    </location>
</feature>
<dbReference type="EMBL" id="JAZDWU010000012">
    <property type="protein sequence ID" value="KAK9984750.1"/>
    <property type="molecule type" value="Genomic_DNA"/>
</dbReference>
<evidence type="ECO:0000256" key="6">
    <source>
        <dbReference type="ARBA" id="ARBA00023027"/>
    </source>
</evidence>
<evidence type="ECO:0000256" key="7">
    <source>
        <dbReference type="ARBA" id="ARBA00047304"/>
    </source>
</evidence>
<dbReference type="PROSITE" id="PS50104">
    <property type="entry name" value="TIR"/>
    <property type="match status" value="1"/>
</dbReference>
<evidence type="ECO:0000256" key="4">
    <source>
        <dbReference type="ARBA" id="ARBA00022801"/>
    </source>
</evidence>
<dbReference type="InterPro" id="IPR058192">
    <property type="entry name" value="WHD_ROQ1-like"/>
</dbReference>
<dbReference type="Proteomes" id="UP001459277">
    <property type="component" value="Unassembled WGS sequence"/>
</dbReference>
<dbReference type="PANTHER" id="PTHR11017:SF573">
    <property type="entry name" value="ADP-RIBOSYL CYCLASE_CYCLIC ADP-RIBOSE HYDROLASE"/>
    <property type="match status" value="1"/>
</dbReference>
<dbReference type="InterPro" id="IPR001611">
    <property type="entry name" value="Leu-rich_rpt"/>
</dbReference>
<dbReference type="InterPro" id="IPR000157">
    <property type="entry name" value="TIR_dom"/>
</dbReference>
<dbReference type="InterPro" id="IPR027417">
    <property type="entry name" value="P-loop_NTPase"/>
</dbReference>
<evidence type="ECO:0000256" key="2">
    <source>
        <dbReference type="ARBA" id="ARBA00022614"/>
    </source>
</evidence>
<dbReference type="SUPFAM" id="SSF52058">
    <property type="entry name" value="L domain-like"/>
    <property type="match status" value="1"/>
</dbReference>
<evidence type="ECO:0000313" key="10">
    <source>
        <dbReference type="Proteomes" id="UP001459277"/>
    </source>
</evidence>
<dbReference type="Gene3D" id="3.40.50.300">
    <property type="entry name" value="P-loop containing nucleotide triphosphate hydrolases"/>
    <property type="match status" value="1"/>
</dbReference>
<gene>
    <name evidence="9" type="ORF">SO802_034275</name>
</gene>
<dbReference type="InterPro" id="IPR045344">
    <property type="entry name" value="C-JID"/>
</dbReference>
<dbReference type="Gene3D" id="1.10.8.430">
    <property type="entry name" value="Helical domain of apoptotic protease-activating factors"/>
    <property type="match status" value="1"/>
</dbReference>
<dbReference type="Pfam" id="PF20160">
    <property type="entry name" value="C-JID"/>
    <property type="match status" value="1"/>
</dbReference>
<dbReference type="InterPro" id="IPR032675">
    <property type="entry name" value="LRR_dom_sf"/>
</dbReference>
<dbReference type="Pfam" id="PF00931">
    <property type="entry name" value="NB-ARC"/>
    <property type="match status" value="1"/>
</dbReference>
<dbReference type="GO" id="GO:0061809">
    <property type="term" value="F:NAD+ nucleosidase activity, cyclic ADP-ribose generating"/>
    <property type="evidence" value="ECO:0007669"/>
    <property type="project" value="UniProtKB-EC"/>
</dbReference>
<keyword evidence="2" id="KW-0433">Leucine-rich repeat</keyword>
<name>A0AAW2BL50_9ROSI</name>
<dbReference type="SMART" id="SM00255">
    <property type="entry name" value="TIR"/>
    <property type="match status" value="1"/>
</dbReference>
<keyword evidence="4" id="KW-0378">Hydrolase</keyword>
<dbReference type="EC" id="3.2.2.6" evidence="1"/>
<dbReference type="Pfam" id="PF01582">
    <property type="entry name" value="TIR"/>
    <property type="match status" value="1"/>
</dbReference>
<reference evidence="9 10" key="1">
    <citation type="submission" date="2024-01" db="EMBL/GenBank/DDBJ databases">
        <title>A telomere-to-telomere, gap-free genome of sweet tea (Lithocarpus litseifolius).</title>
        <authorList>
            <person name="Zhou J."/>
        </authorList>
    </citation>
    <scope>NUCLEOTIDE SEQUENCE [LARGE SCALE GENOMIC DNA]</scope>
    <source>
        <strain evidence="9">Zhou-2022a</strain>
        <tissue evidence="9">Leaf</tissue>
    </source>
</reference>
<keyword evidence="6" id="KW-0520">NAD</keyword>
<dbReference type="InterPro" id="IPR044974">
    <property type="entry name" value="Disease_R_plants"/>
</dbReference>
<evidence type="ECO:0000256" key="1">
    <source>
        <dbReference type="ARBA" id="ARBA00011982"/>
    </source>
</evidence>
<dbReference type="InterPro" id="IPR002182">
    <property type="entry name" value="NB-ARC"/>
</dbReference>
<keyword evidence="3" id="KW-0677">Repeat</keyword>
<keyword evidence="5" id="KW-0611">Plant defense</keyword>
<evidence type="ECO:0000256" key="5">
    <source>
        <dbReference type="ARBA" id="ARBA00022821"/>
    </source>
</evidence>
<comment type="catalytic activity">
    <reaction evidence="7">
        <text>NAD(+) + H2O = ADP-D-ribose + nicotinamide + H(+)</text>
        <dbReference type="Rhea" id="RHEA:16301"/>
        <dbReference type="ChEBI" id="CHEBI:15377"/>
        <dbReference type="ChEBI" id="CHEBI:15378"/>
        <dbReference type="ChEBI" id="CHEBI:17154"/>
        <dbReference type="ChEBI" id="CHEBI:57540"/>
        <dbReference type="ChEBI" id="CHEBI:57967"/>
        <dbReference type="EC" id="3.2.2.6"/>
    </reaction>
    <physiologicalReaction direction="left-to-right" evidence="7">
        <dbReference type="Rhea" id="RHEA:16302"/>
    </physiologicalReaction>
</comment>
<dbReference type="SUPFAM" id="SSF52540">
    <property type="entry name" value="P-loop containing nucleoside triphosphate hydrolases"/>
    <property type="match status" value="1"/>
</dbReference>
<keyword evidence="10" id="KW-1185">Reference proteome</keyword>
<dbReference type="Gene3D" id="3.80.10.10">
    <property type="entry name" value="Ribonuclease Inhibitor"/>
    <property type="match status" value="2"/>
</dbReference>
<dbReference type="GO" id="GO:0043531">
    <property type="term" value="F:ADP binding"/>
    <property type="evidence" value="ECO:0007669"/>
    <property type="project" value="InterPro"/>
</dbReference>
<sequence>MGMALFFREANALAKFAASLRSFNLFVVIRTPYLILFRMCGGRRFTNIFPLDSMSTQGASLLSSSSSSSRRWIYDVFLSFKGDTRNSFTDHLYAALQRSGISTFRDNEKLERGKSIAPELLKAIKESRFAIIILSRNYASSTWCLDELVEIIRCMKEMEMTILPIFYKVDPSDVRNQKGTFAKAFAKHEERLKNTEKVKTWRDALSEVANLAGWHSQDRPEAEVIDNIVKVIINKPIYTFFVATEGLVGTSSRVEKLMSHLALESNGVRIIGIRGTGGMGKTTLARVVYSMISNQFEACSFVADVREVCEKYGILQLQQKLLNDLLILGDMNVKDIDNGVYMIKNRLRHKKILLIIDDVNELDQLNKLGAKHDWLGPGSRVIITTRDVKLLKTQKVDGIYEAEVLSNDEAFHLFNLKAFDKEHPTKDYLELSQAFVHYANGLPLAIEVLGSLMNGRSTSEWKSELDRLREFPERKILNVLQISYDGLHETEKKIFLNIACFFNHKNQETVIPILDCLELHPKIGLSTLIEKSLIKLQNNQLWMHDLLQEMGRDIVRKECPEDQPEKRSRLWLSKDIDNVFTNNMGTEAIQGIVLTFLGKEGAHWNRESFSKMNRLKLLIIEDSHLMYDPKYLPNHLRFLNWHGYPSKNLPTCFLPNKLIELHLCFSNIERLWTNTKSWEMLKKLAVLKLKGCKNLKSLPRKFEMESLKILILSECSKIKTIPEFGENMGRVTELHFDGTAITKLPTSIENLSGLASLNVRDCKNLISLPSTFFNMTWLKDLNLCGCSKLLENLGSGGSVEVNGQMASSNAIFETLKKIAFGRFQLLPFNPMSRSSESMGLLLSSLFGFSSLTNLNLSNCNLKDIPYDIACLFSLERLVLRGNSFSCLPESIAQLSNLNALIVDNCMSLQSIPELPLNIGYVEGYGCSSLEKVMLRPNSSFVPKLLLSNCSKLTGNQGFIDSFFAVIKKSPQVSLSLSLSLSLSVLRVMLCMYQGLNPNYFEERYDVVFPGSEMPEWFSHQCMGNKVNIMERFSLLCNDWTGIAVCVVFCPLTHHQIQCNPVSCILSANGKKMSPTLIIDYRVVFSSDHIWLLYFLPQFFGEEDRKILWECDANGFREIGIKIDNTYPSLVKKCGLRVVYKKDIEDLNGNVVQCSNNNIIPYEGLKESLNLWPMVNIMRSQVSTRNVVKS</sequence>
<dbReference type="PRINTS" id="PR00364">
    <property type="entry name" value="DISEASERSIST"/>
</dbReference>
<dbReference type="PROSITE" id="PS51450">
    <property type="entry name" value="LRR"/>
    <property type="match status" value="1"/>
</dbReference>
<comment type="caution">
    <text evidence="9">The sequence shown here is derived from an EMBL/GenBank/DDBJ whole genome shotgun (WGS) entry which is preliminary data.</text>
</comment>
<dbReference type="Pfam" id="PF23282">
    <property type="entry name" value="WHD_ROQ1"/>
    <property type="match status" value="1"/>
</dbReference>
<dbReference type="InterPro" id="IPR035897">
    <property type="entry name" value="Toll_tir_struct_dom_sf"/>
</dbReference>
<dbReference type="AlphaFoldDB" id="A0AAW2BL50"/>
<organism evidence="9 10">
    <name type="scientific">Lithocarpus litseifolius</name>
    <dbReference type="NCBI Taxonomy" id="425828"/>
    <lineage>
        <taxon>Eukaryota</taxon>
        <taxon>Viridiplantae</taxon>
        <taxon>Streptophyta</taxon>
        <taxon>Embryophyta</taxon>
        <taxon>Tracheophyta</taxon>
        <taxon>Spermatophyta</taxon>
        <taxon>Magnoliopsida</taxon>
        <taxon>eudicotyledons</taxon>
        <taxon>Gunneridae</taxon>
        <taxon>Pentapetalae</taxon>
        <taxon>rosids</taxon>
        <taxon>fabids</taxon>
        <taxon>Fagales</taxon>
        <taxon>Fagaceae</taxon>
        <taxon>Lithocarpus</taxon>
    </lineage>
</organism>
<proteinExistence type="predicted"/>
<dbReference type="InterPro" id="IPR058546">
    <property type="entry name" value="RPS4B/Roq1-like_LRR"/>
</dbReference>